<feature type="chain" id="PRO_5046412890" description="Lipoprotein" evidence="1">
    <location>
        <begin position="25"/>
        <end position="305"/>
    </location>
</feature>
<sequence length="305" mass="33032">MLMKTVFPLCLLALVTACDGGSSAPTIDRTPPTVEPNPAPAPTNIILSEAVVLGTDDLAPVQTSGAFPLKGMWIFTEKRTPYDNSGQRLTREVVYVDDQAAKLYRCGDQEGVDFSTSDNMLSSDDEQFSFAINDEKNRLSASYAGDEDNPFTAEFDAIKITNDEQNWSDLVQLTVNSFSSDELTLSATDIMASCYNYSYLVQTDEDNNKSETAVIALVSAGEASTMSFDFSTQVYTTPDGADDDEQYGLTFEISDLDGKTVAHFLNDELTGSPSFSAENSSFTGSITGDNNSDTIDLTLTINLNP</sequence>
<feature type="signal peptide" evidence="1">
    <location>
        <begin position="1"/>
        <end position="24"/>
    </location>
</feature>
<reference evidence="2" key="1">
    <citation type="submission" date="2021-12" db="EMBL/GenBank/DDBJ databases">
        <authorList>
            <person name="Rodrigo-Torres L."/>
            <person name="Arahal R. D."/>
            <person name="Lucena T."/>
        </authorList>
    </citation>
    <scope>NUCLEOTIDE SEQUENCE</scope>
    <source>
        <strain evidence="2">CECT 8267</strain>
    </source>
</reference>
<dbReference type="Proteomes" id="UP000838100">
    <property type="component" value="Unassembled WGS sequence"/>
</dbReference>
<evidence type="ECO:0000313" key="3">
    <source>
        <dbReference type="Proteomes" id="UP000838100"/>
    </source>
</evidence>
<evidence type="ECO:0000256" key="1">
    <source>
        <dbReference type="SAM" id="SignalP"/>
    </source>
</evidence>
<accession>A0ABN8ER48</accession>
<comment type="caution">
    <text evidence="2">The sequence shown here is derived from an EMBL/GenBank/DDBJ whole genome shotgun (WGS) entry which is preliminary data.</text>
</comment>
<proteinExistence type="predicted"/>
<organism evidence="2 3">
    <name type="scientific">Sinobacterium norvegicum</name>
    <dbReference type="NCBI Taxonomy" id="1641715"/>
    <lineage>
        <taxon>Bacteria</taxon>
        <taxon>Pseudomonadati</taxon>
        <taxon>Pseudomonadota</taxon>
        <taxon>Gammaproteobacteria</taxon>
        <taxon>Cellvibrionales</taxon>
        <taxon>Spongiibacteraceae</taxon>
        <taxon>Sinobacterium</taxon>
    </lineage>
</organism>
<protein>
    <recommendedName>
        <fullName evidence="4">Lipoprotein</fullName>
    </recommendedName>
</protein>
<dbReference type="RefSeq" id="WP_237445403.1">
    <property type="nucleotide sequence ID" value="NZ_CAKLPX010000003.1"/>
</dbReference>
<evidence type="ECO:0000313" key="2">
    <source>
        <dbReference type="EMBL" id="CAH0992726.1"/>
    </source>
</evidence>
<keyword evidence="1" id="KW-0732">Signal</keyword>
<keyword evidence="3" id="KW-1185">Reference proteome</keyword>
<gene>
    <name evidence="2" type="ORF">SIN8267_02862</name>
</gene>
<dbReference type="EMBL" id="CAKLPX010000003">
    <property type="protein sequence ID" value="CAH0992726.1"/>
    <property type="molecule type" value="Genomic_DNA"/>
</dbReference>
<name>A0ABN8ER48_9GAMM</name>
<dbReference type="PROSITE" id="PS51257">
    <property type="entry name" value="PROKAR_LIPOPROTEIN"/>
    <property type="match status" value="1"/>
</dbReference>
<evidence type="ECO:0008006" key="4">
    <source>
        <dbReference type="Google" id="ProtNLM"/>
    </source>
</evidence>